<dbReference type="SUPFAM" id="SSF53850">
    <property type="entry name" value="Periplasmic binding protein-like II"/>
    <property type="match status" value="1"/>
</dbReference>
<evidence type="ECO:0000259" key="1">
    <source>
        <dbReference type="Pfam" id="PF00497"/>
    </source>
</evidence>
<proteinExistence type="predicted"/>
<dbReference type="PANTHER" id="PTHR38834:SF3">
    <property type="entry name" value="SOLUTE-BINDING PROTEIN FAMILY 3_N-TERMINAL DOMAIN-CONTAINING PROTEIN"/>
    <property type="match status" value="1"/>
</dbReference>
<sequence length="210" mass="23768">MRNKEVSGISTDILRAACAIANVDCDVQLVPWTRAYKTVQDTRNTIVYTIARIPTREQQFIWIGPILPRTTWIYARSQVADKIHTLKDLERFKIGVIRAEASLTELTEAGVSNVPIRTFNSNSDEMRMLKSGQIDVVVNTEIGMAMNQKQYNIATTDLVKLMKLYDGGALYFGMNLESDPGLVEKLQISVDKLRREGKINAIVQQYTKVR</sequence>
<dbReference type="EMBL" id="JACOGA010000002">
    <property type="protein sequence ID" value="MBC3872576.1"/>
    <property type="molecule type" value="Genomic_DNA"/>
</dbReference>
<dbReference type="Proteomes" id="UP000624279">
    <property type="component" value="Unassembled WGS sequence"/>
</dbReference>
<reference evidence="2 3" key="1">
    <citation type="submission" date="2020-08" db="EMBL/GenBank/DDBJ databases">
        <title>Novel species isolated from subtropical streams in China.</title>
        <authorList>
            <person name="Lu H."/>
        </authorList>
    </citation>
    <scope>NUCLEOTIDE SEQUENCE [LARGE SCALE GENOMIC DNA]</scope>
    <source>
        <strain evidence="2 3">LX15W</strain>
    </source>
</reference>
<feature type="domain" description="Solute-binding protein family 3/N-terminal" evidence="1">
    <location>
        <begin position="3"/>
        <end position="207"/>
    </location>
</feature>
<organism evidence="2 3">
    <name type="scientific">Undibacterium flavidum</name>
    <dbReference type="NCBI Taxonomy" id="2762297"/>
    <lineage>
        <taxon>Bacteria</taxon>
        <taxon>Pseudomonadati</taxon>
        <taxon>Pseudomonadota</taxon>
        <taxon>Betaproteobacteria</taxon>
        <taxon>Burkholderiales</taxon>
        <taxon>Oxalobacteraceae</taxon>
        <taxon>Undibacterium</taxon>
    </lineage>
</organism>
<dbReference type="Gene3D" id="3.40.190.10">
    <property type="entry name" value="Periplasmic binding protein-like II"/>
    <property type="match status" value="2"/>
</dbReference>
<gene>
    <name evidence="2" type="ORF">H8K55_03165</name>
</gene>
<dbReference type="PANTHER" id="PTHR38834">
    <property type="entry name" value="PERIPLASMIC SUBSTRATE BINDING PROTEIN FAMILY 3"/>
    <property type="match status" value="1"/>
</dbReference>
<dbReference type="InterPro" id="IPR001638">
    <property type="entry name" value="Solute-binding_3/MltF_N"/>
</dbReference>
<dbReference type="Pfam" id="PF00497">
    <property type="entry name" value="SBP_bac_3"/>
    <property type="match status" value="1"/>
</dbReference>
<protein>
    <submittedName>
        <fullName evidence="2">Transporter substrate-binding domain-containing protein</fullName>
    </submittedName>
</protein>
<evidence type="ECO:0000313" key="3">
    <source>
        <dbReference type="Proteomes" id="UP000624279"/>
    </source>
</evidence>
<evidence type="ECO:0000313" key="2">
    <source>
        <dbReference type="EMBL" id="MBC3872576.1"/>
    </source>
</evidence>
<accession>A0ABR6Y7I1</accession>
<comment type="caution">
    <text evidence="2">The sequence shown here is derived from an EMBL/GenBank/DDBJ whole genome shotgun (WGS) entry which is preliminary data.</text>
</comment>
<keyword evidence="3" id="KW-1185">Reference proteome</keyword>
<name>A0ABR6Y7I1_9BURK</name>